<reference evidence="2" key="1">
    <citation type="journal article" date="2015" name="Nature">
        <title>Complex archaea that bridge the gap between prokaryotes and eukaryotes.</title>
        <authorList>
            <person name="Spang A."/>
            <person name="Saw J.H."/>
            <person name="Jorgensen S.L."/>
            <person name="Zaremba-Niedzwiedzka K."/>
            <person name="Martijn J."/>
            <person name="Lind A.E."/>
            <person name="van Eijk R."/>
            <person name="Schleper C."/>
            <person name="Guy L."/>
            <person name="Ettema T.J."/>
        </authorList>
    </citation>
    <scope>NUCLEOTIDE SEQUENCE</scope>
</reference>
<comment type="caution">
    <text evidence="2">The sequence shown here is derived from an EMBL/GenBank/DDBJ whole genome shotgun (WGS) entry which is preliminary data.</text>
</comment>
<name>A0A0F9TEM5_9ZZZZ</name>
<accession>A0A0F9TEM5</accession>
<dbReference type="AlphaFoldDB" id="A0A0F9TEM5"/>
<sequence>LIFSMFPVVGIITLFAWIILTDPTKDSKKVKNEEDS</sequence>
<feature type="transmembrane region" description="Helical" evidence="1">
    <location>
        <begin position="6"/>
        <end position="22"/>
    </location>
</feature>
<organism evidence="2">
    <name type="scientific">marine sediment metagenome</name>
    <dbReference type="NCBI Taxonomy" id="412755"/>
    <lineage>
        <taxon>unclassified sequences</taxon>
        <taxon>metagenomes</taxon>
        <taxon>ecological metagenomes</taxon>
    </lineage>
</organism>
<evidence type="ECO:0000313" key="2">
    <source>
        <dbReference type="EMBL" id="KKN39913.1"/>
    </source>
</evidence>
<protein>
    <submittedName>
        <fullName evidence="2">Uncharacterized protein</fullName>
    </submittedName>
</protein>
<keyword evidence="1" id="KW-0472">Membrane</keyword>
<evidence type="ECO:0000256" key="1">
    <source>
        <dbReference type="SAM" id="Phobius"/>
    </source>
</evidence>
<keyword evidence="1" id="KW-1133">Transmembrane helix</keyword>
<proteinExistence type="predicted"/>
<keyword evidence="1" id="KW-0812">Transmembrane</keyword>
<gene>
    <name evidence="2" type="ORF">LCGC14_0738830</name>
</gene>
<dbReference type="EMBL" id="LAZR01001737">
    <property type="protein sequence ID" value="KKN39913.1"/>
    <property type="molecule type" value="Genomic_DNA"/>
</dbReference>
<feature type="non-terminal residue" evidence="2">
    <location>
        <position position="1"/>
    </location>
</feature>